<keyword evidence="4 6" id="KW-0418">Kinase</keyword>
<dbReference type="PANTHER" id="PTHR30218:SF0">
    <property type="entry name" value="POLYPHOSPHATE KINASE"/>
    <property type="match status" value="1"/>
</dbReference>
<evidence type="ECO:0000259" key="10">
    <source>
        <dbReference type="Pfam" id="PF13090"/>
    </source>
</evidence>
<keyword evidence="2 6" id="KW-0808">Transferase</keyword>
<comment type="PTM">
    <text evidence="6 7">An intermediate of this reaction is the autophosphorylated ppk in which a phosphate is covalently linked to a histidine residue through a N-P bond.</text>
</comment>
<evidence type="ECO:0000256" key="5">
    <source>
        <dbReference type="ARBA" id="ARBA00022840"/>
    </source>
</evidence>
<accession>A0A7K1Y7R5</accession>
<dbReference type="GO" id="GO:0006799">
    <property type="term" value="P:polyphosphate biosynthetic process"/>
    <property type="evidence" value="ECO:0007669"/>
    <property type="project" value="UniProtKB-UniRule"/>
</dbReference>
<dbReference type="AlphaFoldDB" id="A0A7K1Y7R5"/>
<evidence type="ECO:0000259" key="9">
    <source>
        <dbReference type="Pfam" id="PF13089"/>
    </source>
</evidence>
<comment type="cofactor">
    <cofactor evidence="6">
        <name>Mg(2+)</name>
        <dbReference type="ChEBI" id="CHEBI:18420"/>
    </cofactor>
</comment>
<dbReference type="CDD" id="cd09167">
    <property type="entry name" value="PLDc_EcPPK1_C2_like"/>
    <property type="match status" value="1"/>
</dbReference>
<dbReference type="SUPFAM" id="SSF140356">
    <property type="entry name" value="PPK N-terminal domain-like"/>
    <property type="match status" value="1"/>
</dbReference>
<feature type="domain" description="Polyphosphate kinase N-terminal" evidence="9">
    <location>
        <begin position="6"/>
        <end position="110"/>
    </location>
</feature>
<comment type="function">
    <text evidence="6 7">Catalyzes the reversible transfer of the terminal phosphate of ATP to form a long-chain polyphosphate (polyP).</text>
</comment>
<dbReference type="InterPro" id="IPR041108">
    <property type="entry name" value="PP_kinase_C_1"/>
</dbReference>
<evidence type="ECO:0000313" key="13">
    <source>
        <dbReference type="Proteomes" id="UP000466586"/>
    </source>
</evidence>
<feature type="binding site" evidence="6">
    <location>
        <position position="44"/>
    </location>
    <ligand>
        <name>ATP</name>
        <dbReference type="ChEBI" id="CHEBI:30616"/>
    </ligand>
</feature>
<dbReference type="RefSeq" id="WP_160843785.1">
    <property type="nucleotide sequence ID" value="NZ_WVHT01000002.1"/>
</dbReference>
<keyword evidence="13" id="KW-1185">Reference proteome</keyword>
<evidence type="ECO:0000256" key="7">
    <source>
        <dbReference type="RuleBase" id="RU003800"/>
    </source>
</evidence>
<dbReference type="SUPFAM" id="SSF143724">
    <property type="entry name" value="PHP14-like"/>
    <property type="match status" value="1"/>
</dbReference>
<dbReference type="Pfam" id="PF17941">
    <property type="entry name" value="PP_kinase_C_1"/>
    <property type="match status" value="1"/>
</dbReference>
<dbReference type="Gene3D" id="3.30.870.10">
    <property type="entry name" value="Endonuclease Chain A"/>
    <property type="match status" value="2"/>
</dbReference>
<dbReference type="SUPFAM" id="SSF56024">
    <property type="entry name" value="Phospholipase D/nuclease"/>
    <property type="match status" value="2"/>
</dbReference>
<dbReference type="InterPro" id="IPR036832">
    <property type="entry name" value="PPK_N_dom_sf"/>
</dbReference>
<feature type="domain" description="Polyphosphate kinase C-terminal" evidence="10">
    <location>
        <begin position="498"/>
        <end position="668"/>
    </location>
</feature>
<proteinExistence type="inferred from homology"/>
<dbReference type="GO" id="GO:0009358">
    <property type="term" value="C:polyphosphate kinase complex"/>
    <property type="evidence" value="ECO:0007669"/>
    <property type="project" value="InterPro"/>
</dbReference>
<dbReference type="InterPro" id="IPR036830">
    <property type="entry name" value="PP_kinase_middle_dom_sf"/>
</dbReference>
<feature type="domain" description="Polyphosphate kinase C-terminal" evidence="11">
    <location>
        <begin position="322"/>
        <end position="486"/>
    </location>
</feature>
<dbReference type="PANTHER" id="PTHR30218">
    <property type="entry name" value="POLYPHOSPHATE KINASE"/>
    <property type="match status" value="1"/>
</dbReference>
<sequence length="694" mass="79473">MKTSHFFNRDLSWLSFNERILQEAGRDSVPLMERIKFLSIFSSNLDEFYRVRMPVLMALQQLDTDEEIIGSHGKDVAATAREIIQNQQRSFGNILTGKLIPLLKENGYQLIYGKPIPESIMPSATNCFLQEVLTFIQIVDLSVEPASFFPENNKLYHVVTINENGLDKILVINIPSDCLPRFFSFSATTGLFILFLDDIIRHHLQWVFPSSRVTGCYSFKITRDAEINLKDDYPGDVADALAEQLAKRDFGKATRFLYQPDMPLDTFYLLLKKLDLSPGSVAEGGIYHNLKDLQQLPVKNKELEYEPWPAALSSDISIQQTIFDQITDADRVVHTPYQQYKNVIRFFNEAVVDPLIDEIYVTLYRVASDSRIVRSLISAAKNGKKVTVLIELKARFDEENNIKWAKTMKQAGVQIVYSRNSLKVHAKIALVKRNENNGKAYYGLLATGNFNETTAAFYTDHVLMTAHREMLLEMEQLFIFLSKREKTIPADFAPFKHLLVAQFNLHQHFLDLIDREIVNAYKGLPAEIFIKLNNLEERSLIAKLYEASLAGVKITLIVRSICCLIPGVEGLSENITVIRIVDRYLEHGRVFIFHNAGNTEVYAGSADWMNRNIYRRVEVCFPIYDERIKNEFIDILKLQTVDNVQAVQLNRELGNMPLQSTGKPVRSQYEIYRFLKNKSIPAEPARIKNITASD</sequence>
<dbReference type="GO" id="GO:0008976">
    <property type="term" value="F:polyphosphate kinase activity"/>
    <property type="evidence" value="ECO:0007669"/>
    <property type="project" value="UniProtKB-UniRule"/>
</dbReference>
<keyword evidence="5 6" id="KW-0067">ATP-binding</keyword>
<gene>
    <name evidence="12" type="primary">ppk1</name>
    <name evidence="6" type="synonym">ppk</name>
    <name evidence="12" type="ORF">GS399_06540</name>
</gene>
<dbReference type="InterPro" id="IPR024953">
    <property type="entry name" value="PP_kinase_middle"/>
</dbReference>
<evidence type="ECO:0000256" key="2">
    <source>
        <dbReference type="ARBA" id="ARBA00022679"/>
    </source>
</evidence>
<dbReference type="InterPro" id="IPR025198">
    <property type="entry name" value="PPK_N_dom"/>
</dbReference>
<dbReference type="NCBIfam" id="TIGR03705">
    <property type="entry name" value="poly_P_kin"/>
    <property type="match status" value="1"/>
</dbReference>
<evidence type="ECO:0000256" key="1">
    <source>
        <dbReference type="ARBA" id="ARBA00022553"/>
    </source>
</evidence>
<dbReference type="Gene3D" id="1.20.58.310">
    <property type="entry name" value="Polyphosphate kinase N-terminal domain"/>
    <property type="match status" value="1"/>
</dbReference>
<evidence type="ECO:0000313" key="12">
    <source>
        <dbReference type="EMBL" id="MXV50625.1"/>
    </source>
</evidence>
<feature type="binding site" evidence="6">
    <location>
        <position position="587"/>
    </location>
    <ligand>
        <name>ATP</name>
        <dbReference type="ChEBI" id="CHEBI:30616"/>
    </ligand>
</feature>
<dbReference type="Gene3D" id="3.30.1840.10">
    <property type="entry name" value="Polyphosphate kinase middle domain"/>
    <property type="match status" value="1"/>
</dbReference>
<keyword evidence="1 6" id="KW-0597">Phosphoprotein</keyword>
<comment type="catalytic activity">
    <reaction evidence="6 7">
        <text>[phosphate](n) + ATP = [phosphate](n+1) + ADP</text>
        <dbReference type="Rhea" id="RHEA:19573"/>
        <dbReference type="Rhea" id="RHEA-COMP:9859"/>
        <dbReference type="Rhea" id="RHEA-COMP:14280"/>
        <dbReference type="ChEBI" id="CHEBI:16838"/>
        <dbReference type="ChEBI" id="CHEBI:30616"/>
        <dbReference type="ChEBI" id="CHEBI:456216"/>
        <dbReference type="EC" id="2.7.4.1"/>
    </reaction>
</comment>
<dbReference type="Proteomes" id="UP000466586">
    <property type="component" value="Unassembled WGS sequence"/>
</dbReference>
<dbReference type="HAMAP" id="MF_00347">
    <property type="entry name" value="Polyphosphate_kinase"/>
    <property type="match status" value="1"/>
</dbReference>
<reference evidence="12 13" key="1">
    <citation type="submission" date="2019-11" db="EMBL/GenBank/DDBJ databases">
        <title>Pedobacter sp. HMF7647 Genome sequencing and assembly.</title>
        <authorList>
            <person name="Kang H."/>
            <person name="Kim H."/>
            <person name="Joh K."/>
        </authorList>
    </citation>
    <scope>NUCLEOTIDE SEQUENCE [LARGE SCALE GENOMIC DNA]</scope>
    <source>
        <strain evidence="12 13">HMF7647</strain>
    </source>
</reference>
<evidence type="ECO:0000256" key="6">
    <source>
        <dbReference type="HAMAP-Rule" id="MF_00347"/>
    </source>
</evidence>
<evidence type="ECO:0000259" key="8">
    <source>
        <dbReference type="Pfam" id="PF02503"/>
    </source>
</evidence>
<dbReference type="InterPro" id="IPR025200">
    <property type="entry name" value="PPK_C_dom2"/>
</dbReference>
<dbReference type="PIRSF" id="PIRSF015589">
    <property type="entry name" value="PP_kinase"/>
    <property type="match status" value="1"/>
</dbReference>
<comment type="caution">
    <text evidence="12">The sequence shown here is derived from an EMBL/GenBank/DDBJ whole genome shotgun (WGS) entry which is preliminary data.</text>
</comment>
<feature type="domain" description="Polyphosphate kinase middle" evidence="8">
    <location>
        <begin position="125"/>
        <end position="296"/>
    </location>
</feature>
<organism evidence="12 13">
    <name type="scientific">Hufsiella arboris</name>
    <dbReference type="NCBI Taxonomy" id="2695275"/>
    <lineage>
        <taxon>Bacteria</taxon>
        <taxon>Pseudomonadati</taxon>
        <taxon>Bacteroidota</taxon>
        <taxon>Sphingobacteriia</taxon>
        <taxon>Sphingobacteriales</taxon>
        <taxon>Sphingobacteriaceae</taxon>
        <taxon>Hufsiella</taxon>
    </lineage>
</organism>
<keyword evidence="6" id="KW-0479">Metal-binding</keyword>
<keyword evidence="6" id="KW-0460">Magnesium</keyword>
<dbReference type="Pfam" id="PF13090">
    <property type="entry name" value="PP_kinase_C"/>
    <property type="match status" value="1"/>
</dbReference>
<feature type="binding site" evidence="6">
    <location>
        <position position="395"/>
    </location>
    <ligand>
        <name>Mg(2+)</name>
        <dbReference type="ChEBI" id="CHEBI:18420"/>
    </ligand>
</feature>
<evidence type="ECO:0000259" key="11">
    <source>
        <dbReference type="Pfam" id="PF17941"/>
    </source>
</evidence>
<evidence type="ECO:0000256" key="4">
    <source>
        <dbReference type="ARBA" id="ARBA00022777"/>
    </source>
</evidence>
<name>A0A7K1Y7R5_9SPHI</name>
<dbReference type="Pfam" id="PF02503">
    <property type="entry name" value="PP_kinase"/>
    <property type="match status" value="1"/>
</dbReference>
<feature type="binding site" evidence="6">
    <location>
        <position position="458"/>
    </location>
    <ligand>
        <name>ATP</name>
        <dbReference type="ChEBI" id="CHEBI:30616"/>
    </ligand>
</feature>
<feature type="binding site" evidence="6">
    <location>
        <position position="559"/>
    </location>
    <ligand>
        <name>ATP</name>
        <dbReference type="ChEBI" id="CHEBI:30616"/>
    </ligand>
</feature>
<evidence type="ECO:0000256" key="3">
    <source>
        <dbReference type="ARBA" id="ARBA00022741"/>
    </source>
</evidence>
<dbReference type="GO" id="GO:0046872">
    <property type="term" value="F:metal ion binding"/>
    <property type="evidence" value="ECO:0007669"/>
    <property type="project" value="UniProtKB-KW"/>
</dbReference>
<protein>
    <recommendedName>
        <fullName evidence="6 7">Polyphosphate kinase</fullName>
        <ecNumber evidence="6 7">2.7.4.1</ecNumber>
    </recommendedName>
    <alternativeName>
        <fullName evidence="6">ATP-polyphosphate phosphotransferase</fullName>
    </alternativeName>
    <alternativeName>
        <fullName evidence="6">Polyphosphoric acid kinase</fullName>
    </alternativeName>
</protein>
<feature type="binding site" evidence="6">
    <location>
        <position position="365"/>
    </location>
    <ligand>
        <name>Mg(2+)</name>
        <dbReference type="ChEBI" id="CHEBI:18420"/>
    </ligand>
</feature>
<dbReference type="InterPro" id="IPR003414">
    <property type="entry name" value="PP_kinase"/>
</dbReference>
<comment type="similarity">
    <text evidence="6 7">Belongs to the polyphosphate kinase 1 (PPK1) family.</text>
</comment>
<keyword evidence="3 6" id="KW-0547">Nucleotide-binding</keyword>
<dbReference type="EC" id="2.7.4.1" evidence="6 7"/>
<dbReference type="EMBL" id="WVHT01000002">
    <property type="protein sequence ID" value="MXV50625.1"/>
    <property type="molecule type" value="Genomic_DNA"/>
</dbReference>
<dbReference type="NCBIfam" id="NF003917">
    <property type="entry name" value="PRK05443.1-1"/>
    <property type="match status" value="1"/>
</dbReference>
<dbReference type="Pfam" id="PF13089">
    <property type="entry name" value="PP_kinase_N"/>
    <property type="match status" value="1"/>
</dbReference>
<feature type="active site" description="Phosphohistidine intermediate" evidence="6">
    <location>
        <position position="425"/>
    </location>
</feature>
<dbReference type="GO" id="GO:0005524">
    <property type="term" value="F:ATP binding"/>
    <property type="evidence" value="ECO:0007669"/>
    <property type="project" value="UniProtKB-KW"/>
</dbReference>